<dbReference type="InterPro" id="IPR009014">
    <property type="entry name" value="Transketo_C/PFOR_II"/>
</dbReference>
<protein>
    <recommendedName>
        <fullName evidence="4">Pyruvate synthase subunit PorA</fullName>
        <ecNumber evidence="2">1.2.7.1</ecNumber>
    </recommendedName>
    <alternativeName>
        <fullName evidence="6">Pyruvate oxidoreductase alpha chain</fullName>
    </alternativeName>
    <alternativeName>
        <fullName evidence="5">Pyruvic-ferredoxin oxidoreductase subunit alpha</fullName>
    </alternativeName>
</protein>
<dbReference type="CDD" id="cd07034">
    <property type="entry name" value="TPP_PYR_PFOR_IOR-alpha_like"/>
    <property type="match status" value="1"/>
</dbReference>
<dbReference type="FunFam" id="3.40.50.970:FF:000012">
    <property type="entry name" value="Pyruvate:ferredoxin (Flavodoxin) oxidoreductase"/>
    <property type="match status" value="1"/>
</dbReference>
<evidence type="ECO:0000259" key="9">
    <source>
        <dbReference type="Pfam" id="PF01855"/>
    </source>
</evidence>
<dbReference type="InterPro" id="IPR002880">
    <property type="entry name" value="Pyrv_Fd/Flavodoxin_OxRdtase_N"/>
</dbReference>
<dbReference type="GO" id="GO:0006979">
    <property type="term" value="P:response to oxidative stress"/>
    <property type="evidence" value="ECO:0007669"/>
    <property type="project" value="TreeGrafter"/>
</dbReference>
<dbReference type="Pfam" id="PF01855">
    <property type="entry name" value="POR_N"/>
    <property type="match status" value="1"/>
</dbReference>
<dbReference type="FunFam" id="3.40.50.920:FF:000010">
    <property type="entry name" value="Pyruvate ferredoxin oxidoreductase, alpha subunit"/>
    <property type="match status" value="1"/>
</dbReference>
<evidence type="ECO:0000313" key="12">
    <source>
        <dbReference type="Proteomes" id="UP000028781"/>
    </source>
</evidence>
<reference evidence="11 12" key="1">
    <citation type="journal article" date="2015" name="Int. J. Syst. Evol. Microbiol.">
        <title>M ethanocaldococcus bathoardescens sp. nov., a hyperthermophilic methanogen isolated from a volcanically active deep-sea hydrothermal vent.</title>
        <authorList>
            <person name="Stewart L.C."/>
            <person name="Jung J.H."/>
            <person name="Kim Y.T."/>
            <person name="Kwon S.W."/>
            <person name="Park C.S."/>
            <person name="Holden J.F."/>
        </authorList>
    </citation>
    <scope>NUCLEOTIDE SEQUENCE [LARGE SCALE GENOMIC DNA]</scope>
    <source>
        <strain evidence="11 12">JH146</strain>
    </source>
</reference>
<dbReference type="AlphaFoldDB" id="A0A076LF33"/>
<dbReference type="OrthoDB" id="372068at2157"/>
<evidence type="ECO:0000256" key="8">
    <source>
        <dbReference type="SAM" id="Coils"/>
    </source>
</evidence>
<dbReference type="Proteomes" id="UP000028781">
    <property type="component" value="Chromosome"/>
</dbReference>
<keyword evidence="3" id="KW-0560">Oxidoreductase</keyword>
<dbReference type="HOGENOM" id="CLU_002569_5_0_2"/>
<sequence length="386" mass="42734">MCEVKVITGTSAAAEAAKLADVDVIAAYPITPQTTCVEKLAEFVANGELDAEYIKVESEHSAMSACIGAAATGARTFTATASQGLALMHEMLFIASGMRLPIVMMVANRALSAPINIWNDHQDSISERDSGWIQIYVEDNQETLDSIIQAYKIAENEDVLLPVMVCLDGFILTHTVEPVTIPKAERVREFLGVYEPKHAYLDPDRPVTQGPVGVPDCYMETRKQVEEAMERAKKVIKEVNEEFAERFKRKYGNGLVEAYNLDKADTVLVAMGSVCGTIKYVIDELKKEGKEVGLLRIRTYRPFPKEDVRELLKDAENIAVLDKNISFGFNKGALGIEMASILKNKKVCNYIVGLGGRDIKIDDIKTIINHVEKAEDDTTLWIGLKE</sequence>
<dbReference type="RefSeq" id="WP_048201217.1">
    <property type="nucleotide sequence ID" value="NZ_CP009149.1"/>
</dbReference>
<dbReference type="EMBL" id="CP009149">
    <property type="protein sequence ID" value="AIJ05008.1"/>
    <property type="molecule type" value="Genomic_DNA"/>
</dbReference>
<dbReference type="SUPFAM" id="SSF52922">
    <property type="entry name" value="TK C-terminal domain-like"/>
    <property type="match status" value="1"/>
</dbReference>
<evidence type="ECO:0000256" key="6">
    <source>
        <dbReference type="ARBA" id="ARBA00044814"/>
    </source>
</evidence>
<evidence type="ECO:0000256" key="7">
    <source>
        <dbReference type="ARBA" id="ARBA00049357"/>
    </source>
</evidence>
<dbReference type="InterPro" id="IPR053390">
    <property type="entry name" value="Pyruvate_synthase_PorA"/>
</dbReference>
<evidence type="ECO:0000256" key="4">
    <source>
        <dbReference type="ARBA" id="ARBA00044787"/>
    </source>
</evidence>
<dbReference type="EC" id="1.2.7.1" evidence="2"/>
<proteinExistence type="predicted"/>
<evidence type="ECO:0000259" key="10">
    <source>
        <dbReference type="Pfam" id="PF17147"/>
    </source>
</evidence>
<dbReference type="Gene3D" id="3.40.50.970">
    <property type="match status" value="1"/>
</dbReference>
<dbReference type="NCBIfam" id="NF040682">
    <property type="entry name" value="PorA_Arch"/>
    <property type="match status" value="1"/>
</dbReference>
<evidence type="ECO:0000256" key="2">
    <source>
        <dbReference type="ARBA" id="ARBA00012822"/>
    </source>
</evidence>
<dbReference type="InterPro" id="IPR033412">
    <property type="entry name" value="PFOR_II"/>
</dbReference>
<gene>
    <name evidence="11" type="ORF">JH146_0157</name>
</gene>
<comment type="catalytic activity">
    <reaction evidence="7">
        <text>2 oxidized [2Fe-2S]-[ferredoxin] + pyruvate + CoA = 2 reduced [2Fe-2S]-[ferredoxin] + acetyl-CoA + CO2 + H(+)</text>
        <dbReference type="Rhea" id="RHEA:12765"/>
        <dbReference type="Rhea" id="RHEA-COMP:10000"/>
        <dbReference type="Rhea" id="RHEA-COMP:10001"/>
        <dbReference type="ChEBI" id="CHEBI:15361"/>
        <dbReference type="ChEBI" id="CHEBI:15378"/>
        <dbReference type="ChEBI" id="CHEBI:16526"/>
        <dbReference type="ChEBI" id="CHEBI:33737"/>
        <dbReference type="ChEBI" id="CHEBI:33738"/>
        <dbReference type="ChEBI" id="CHEBI:57287"/>
        <dbReference type="ChEBI" id="CHEBI:57288"/>
        <dbReference type="EC" id="1.2.7.1"/>
    </reaction>
</comment>
<dbReference type="Pfam" id="PF17147">
    <property type="entry name" value="PFOR_II"/>
    <property type="match status" value="1"/>
</dbReference>
<name>A0A076LF33_9EURY</name>
<dbReference type="STRING" id="1301915.JH146_0157"/>
<keyword evidence="12" id="KW-1185">Reference proteome</keyword>
<organism evidence="11 12">
    <name type="scientific">Methanocaldococcus bathoardescens</name>
    <dbReference type="NCBI Taxonomy" id="1301915"/>
    <lineage>
        <taxon>Archaea</taxon>
        <taxon>Methanobacteriati</taxon>
        <taxon>Methanobacteriota</taxon>
        <taxon>Methanomada group</taxon>
        <taxon>Methanococci</taxon>
        <taxon>Methanococcales</taxon>
        <taxon>Methanocaldococcaceae</taxon>
        <taxon>Methanocaldococcus</taxon>
    </lineage>
</organism>
<evidence type="ECO:0000256" key="3">
    <source>
        <dbReference type="ARBA" id="ARBA00023002"/>
    </source>
</evidence>
<accession>A0A076LF33</accession>
<evidence type="ECO:0000313" key="11">
    <source>
        <dbReference type="EMBL" id="AIJ05008.1"/>
    </source>
</evidence>
<dbReference type="GO" id="GO:0019164">
    <property type="term" value="F:pyruvate synthase activity"/>
    <property type="evidence" value="ECO:0007669"/>
    <property type="project" value="UniProtKB-EC"/>
</dbReference>
<keyword evidence="11" id="KW-0670">Pyruvate</keyword>
<dbReference type="SUPFAM" id="SSF52518">
    <property type="entry name" value="Thiamin diphosphate-binding fold (THDP-binding)"/>
    <property type="match status" value="1"/>
</dbReference>
<dbReference type="InterPro" id="IPR029061">
    <property type="entry name" value="THDP-binding"/>
</dbReference>
<evidence type="ECO:0000256" key="1">
    <source>
        <dbReference type="ARBA" id="ARBA00011595"/>
    </source>
</evidence>
<dbReference type="GeneID" id="24890748"/>
<dbReference type="InterPro" id="IPR050722">
    <property type="entry name" value="Pyruvate:ferred/Flavod_OxRd"/>
</dbReference>
<evidence type="ECO:0000256" key="5">
    <source>
        <dbReference type="ARBA" id="ARBA00044811"/>
    </source>
</evidence>
<feature type="coiled-coil region" evidence="8">
    <location>
        <begin position="218"/>
        <end position="245"/>
    </location>
</feature>
<keyword evidence="8" id="KW-0175">Coiled coil</keyword>
<dbReference type="KEGG" id="mjh:JH146_0157"/>
<comment type="subunit">
    <text evidence="1">Heterotetramer of one alpha, one beta, one delta and one gamma chain.</text>
</comment>
<dbReference type="PANTHER" id="PTHR32154">
    <property type="entry name" value="PYRUVATE-FLAVODOXIN OXIDOREDUCTASE-RELATED"/>
    <property type="match status" value="1"/>
</dbReference>
<dbReference type="Gene3D" id="3.40.50.920">
    <property type="match status" value="1"/>
</dbReference>
<feature type="domain" description="Pyruvate flavodoxin/ferredoxin oxidoreductase pyrimidine binding" evidence="9">
    <location>
        <begin position="15"/>
        <end position="240"/>
    </location>
</feature>
<dbReference type="PANTHER" id="PTHR32154:SF0">
    <property type="entry name" value="PYRUVATE-FLAVODOXIN OXIDOREDUCTASE-RELATED"/>
    <property type="match status" value="1"/>
</dbReference>
<feature type="domain" description="Pyruvate:ferredoxin oxidoreductase core" evidence="10">
    <location>
        <begin position="264"/>
        <end position="364"/>
    </location>
</feature>